<dbReference type="AlphaFoldDB" id="A0A133L002"/>
<accession>A0A133L002</accession>
<gene>
    <name evidence="1" type="ORF">HMPREF3213_00681</name>
</gene>
<evidence type="ECO:0000313" key="2">
    <source>
        <dbReference type="Proteomes" id="UP000070376"/>
    </source>
</evidence>
<name>A0A133L002_HEYCO</name>
<comment type="caution">
    <text evidence="1">The sequence shown here is derived from an EMBL/GenBank/DDBJ whole genome shotgun (WGS) entry which is preliminary data.</text>
</comment>
<sequence length="39" mass="4462">MQKERTTYRAVSLSGSVLGKLSFACAKRDYINTHVHQHK</sequence>
<evidence type="ECO:0000313" key="1">
    <source>
        <dbReference type="EMBL" id="KWZ84850.1"/>
    </source>
</evidence>
<organism evidence="1 2">
    <name type="scientific">Heyndrickxia coagulans</name>
    <name type="common">Weizmannia coagulans</name>
    <dbReference type="NCBI Taxonomy" id="1398"/>
    <lineage>
        <taxon>Bacteria</taxon>
        <taxon>Bacillati</taxon>
        <taxon>Bacillota</taxon>
        <taxon>Bacilli</taxon>
        <taxon>Bacillales</taxon>
        <taxon>Bacillaceae</taxon>
        <taxon>Heyndrickxia</taxon>
    </lineage>
</organism>
<dbReference type="PATRIC" id="fig|1398.22.peg.681"/>
<protein>
    <submittedName>
        <fullName evidence="1">Uncharacterized protein</fullName>
    </submittedName>
</protein>
<dbReference type="EMBL" id="LRPN01000025">
    <property type="protein sequence ID" value="KWZ84850.1"/>
    <property type="molecule type" value="Genomic_DNA"/>
</dbReference>
<proteinExistence type="predicted"/>
<reference evidence="2" key="1">
    <citation type="submission" date="2016-01" db="EMBL/GenBank/DDBJ databases">
        <authorList>
            <person name="Mitreva M."/>
            <person name="Pepin K.H."/>
            <person name="Mihindukulasuriya K.A."/>
            <person name="Fulton R."/>
            <person name="Fronick C."/>
            <person name="O'Laughlin M."/>
            <person name="Miner T."/>
            <person name="Herter B."/>
            <person name="Rosa B.A."/>
            <person name="Cordes M."/>
            <person name="Tomlinson C."/>
            <person name="Wollam A."/>
            <person name="Palsikar V.B."/>
            <person name="Mardis E.R."/>
            <person name="Wilson R.K."/>
        </authorList>
    </citation>
    <scope>NUCLEOTIDE SEQUENCE [LARGE SCALE GENOMIC DNA]</scope>
    <source>
        <strain evidence="2">GED7749B</strain>
    </source>
</reference>
<dbReference type="Proteomes" id="UP000070376">
    <property type="component" value="Unassembled WGS sequence"/>
</dbReference>